<dbReference type="EMBL" id="KL198080">
    <property type="protein sequence ID" value="KDQ09287.1"/>
    <property type="molecule type" value="Genomic_DNA"/>
</dbReference>
<dbReference type="SUPFAM" id="SSF50685">
    <property type="entry name" value="Barwin-like endoglucanases"/>
    <property type="match status" value="1"/>
</dbReference>
<keyword evidence="1 3" id="KW-0732">Signal</keyword>
<evidence type="ECO:0000313" key="4">
    <source>
        <dbReference type="EMBL" id="KDQ09287.1"/>
    </source>
</evidence>
<dbReference type="Gene3D" id="2.40.40.10">
    <property type="entry name" value="RlpA-like domain"/>
    <property type="match status" value="1"/>
</dbReference>
<dbReference type="HOGENOM" id="CLU_047639_2_0_1"/>
<evidence type="ECO:0000256" key="2">
    <source>
        <dbReference type="SAM" id="MobiDB-lite"/>
    </source>
</evidence>
<name>A0A067MBQ8_BOTB1</name>
<evidence type="ECO:0008006" key="6">
    <source>
        <dbReference type="Google" id="ProtNLM"/>
    </source>
</evidence>
<dbReference type="InterPro" id="IPR036908">
    <property type="entry name" value="RlpA-like_sf"/>
</dbReference>
<evidence type="ECO:0000313" key="5">
    <source>
        <dbReference type="Proteomes" id="UP000027195"/>
    </source>
</evidence>
<dbReference type="PANTHER" id="PTHR31836:SF28">
    <property type="entry name" value="SRCR DOMAIN-CONTAINING PROTEIN-RELATED"/>
    <property type="match status" value="1"/>
</dbReference>
<keyword evidence="5" id="KW-1185">Reference proteome</keyword>
<feature type="region of interest" description="Disordered" evidence="2">
    <location>
        <begin position="180"/>
        <end position="199"/>
    </location>
</feature>
<organism evidence="4 5">
    <name type="scientific">Botryobasidium botryosum (strain FD-172 SS1)</name>
    <dbReference type="NCBI Taxonomy" id="930990"/>
    <lineage>
        <taxon>Eukaryota</taxon>
        <taxon>Fungi</taxon>
        <taxon>Dikarya</taxon>
        <taxon>Basidiomycota</taxon>
        <taxon>Agaricomycotina</taxon>
        <taxon>Agaricomycetes</taxon>
        <taxon>Cantharellales</taxon>
        <taxon>Botryobasidiaceae</taxon>
        <taxon>Botryobasidium</taxon>
    </lineage>
</organism>
<evidence type="ECO:0000256" key="3">
    <source>
        <dbReference type="SAM" id="SignalP"/>
    </source>
</evidence>
<feature type="compositionally biased region" description="Pro residues" evidence="2">
    <location>
        <begin position="78"/>
        <end position="115"/>
    </location>
</feature>
<dbReference type="AlphaFoldDB" id="A0A067MBQ8"/>
<feature type="compositionally biased region" description="Low complexity" evidence="2">
    <location>
        <begin position="180"/>
        <end position="196"/>
    </location>
</feature>
<gene>
    <name evidence="4" type="ORF">BOTBODRAFT_58775</name>
</gene>
<dbReference type="PANTHER" id="PTHR31836">
    <property type="match status" value="1"/>
</dbReference>
<feature type="compositionally biased region" description="Low complexity" evidence="2">
    <location>
        <begin position="125"/>
        <end position="160"/>
    </location>
</feature>
<dbReference type="STRING" id="930990.A0A067MBQ8"/>
<feature type="region of interest" description="Disordered" evidence="2">
    <location>
        <begin position="57"/>
        <end position="164"/>
    </location>
</feature>
<reference evidence="5" key="1">
    <citation type="journal article" date="2014" name="Proc. Natl. Acad. Sci. U.S.A.">
        <title>Extensive sampling of basidiomycete genomes demonstrates inadequacy of the white-rot/brown-rot paradigm for wood decay fungi.</title>
        <authorList>
            <person name="Riley R."/>
            <person name="Salamov A.A."/>
            <person name="Brown D.W."/>
            <person name="Nagy L.G."/>
            <person name="Floudas D."/>
            <person name="Held B.W."/>
            <person name="Levasseur A."/>
            <person name="Lombard V."/>
            <person name="Morin E."/>
            <person name="Otillar R."/>
            <person name="Lindquist E.A."/>
            <person name="Sun H."/>
            <person name="LaButti K.M."/>
            <person name="Schmutz J."/>
            <person name="Jabbour D."/>
            <person name="Luo H."/>
            <person name="Baker S.E."/>
            <person name="Pisabarro A.G."/>
            <person name="Walton J.D."/>
            <person name="Blanchette R.A."/>
            <person name="Henrissat B."/>
            <person name="Martin F."/>
            <person name="Cullen D."/>
            <person name="Hibbett D.S."/>
            <person name="Grigoriev I.V."/>
        </authorList>
    </citation>
    <scope>NUCLEOTIDE SEQUENCE [LARGE SCALE GENOMIC DNA]</scope>
    <source>
        <strain evidence="5">FD-172 SS1</strain>
    </source>
</reference>
<feature type="signal peptide" evidence="3">
    <location>
        <begin position="1"/>
        <end position="18"/>
    </location>
</feature>
<dbReference type="InterPro" id="IPR051477">
    <property type="entry name" value="Expansin_CellWall"/>
</dbReference>
<dbReference type="CDD" id="cd22191">
    <property type="entry name" value="DPBB_RlpA_EXP_N-like"/>
    <property type="match status" value="1"/>
</dbReference>
<protein>
    <recommendedName>
        <fullName evidence="6">RlpA-like protein double-psi beta-barrel domain-containing protein</fullName>
    </recommendedName>
</protein>
<evidence type="ECO:0000256" key="1">
    <source>
        <dbReference type="ARBA" id="ARBA00022729"/>
    </source>
</evidence>
<accession>A0A067MBQ8</accession>
<dbReference type="OrthoDB" id="623670at2759"/>
<dbReference type="Proteomes" id="UP000027195">
    <property type="component" value="Unassembled WGS sequence"/>
</dbReference>
<sequence length="309" mass="31253">MYPRAFLLLAAFVASVNAVAVSPHAGRGVRHHVPRLQARANEARAAPDAAPFISAKRDNVNRTRPKRCNARNVIPAQPSAPPAAPDNSPPASPDNSPPASPDNSPPAPTPTPASPPKTHGHAQQSTTASSTSTDDPTPAVPAKPTATPTPASSPDASASGSGNGGLGLGVSVGVSVSVGGSAPAPTSSPSAPSSGGDILLPGVNNGQGTFYAPGLGACGITNAPTDLICAVSHLVFDAWPGATANPNENPICNRQLTATYQGKTTTCTVVDRCVGCAETDIDFTPTCFSQLADQALGRINISWQWVQQN</sequence>
<proteinExistence type="predicted"/>
<feature type="chain" id="PRO_5001644559" description="RlpA-like protein double-psi beta-barrel domain-containing protein" evidence="3">
    <location>
        <begin position="19"/>
        <end position="309"/>
    </location>
</feature>
<dbReference type="InParanoid" id="A0A067MBQ8"/>